<dbReference type="InterPro" id="IPR050469">
    <property type="entry name" value="Diguanylate_Cyclase"/>
</dbReference>
<dbReference type="Proteomes" id="UP000602198">
    <property type="component" value="Unassembled WGS sequence"/>
</dbReference>
<feature type="transmembrane region" description="Helical" evidence="1">
    <location>
        <begin position="106"/>
        <end position="127"/>
    </location>
</feature>
<keyword evidence="1" id="KW-0472">Membrane</keyword>
<dbReference type="InterPro" id="IPR000160">
    <property type="entry name" value="GGDEF_dom"/>
</dbReference>
<dbReference type="PANTHER" id="PTHR45138:SF9">
    <property type="entry name" value="DIGUANYLATE CYCLASE DGCM-RELATED"/>
    <property type="match status" value="1"/>
</dbReference>
<sequence length="327" mass="34753">MKIVIGCGGAVMFLNALLTWFTAVGPDSLLGNILYAVIAAVAGLWALRWWLRPWPGHTESLVLLATANLVIFAACAMVANPVYGAVGALQLVATGGYLTLFHGPRVLAAHVAWSMLAALALCLRMVLADSGDTALALSLVLIMIAALVVVLPALQFCYWLQRTDALSDPLTMLLNRRGLDYYLTGWFASTDPTPLCVMVIDLDRFKSVNDTFGHPTGDRILVQTADSLRAAADRNTLLARSGGEEFVVVARLAPAAARAAAECLCRAIATQPLPDDTHLTASIGVAVEATPTDPNLLLQRADTAMYRAKRLGGNTVLLADPTMNAVS</sequence>
<evidence type="ECO:0000259" key="2">
    <source>
        <dbReference type="PROSITE" id="PS50887"/>
    </source>
</evidence>
<dbReference type="SUPFAM" id="SSF55073">
    <property type="entry name" value="Nucleotide cyclase"/>
    <property type="match status" value="1"/>
</dbReference>
<feature type="domain" description="GGDEF" evidence="2">
    <location>
        <begin position="193"/>
        <end position="321"/>
    </location>
</feature>
<feature type="transmembrane region" description="Helical" evidence="1">
    <location>
        <begin position="62"/>
        <end position="86"/>
    </location>
</feature>
<feature type="transmembrane region" description="Helical" evidence="1">
    <location>
        <begin position="134"/>
        <end position="161"/>
    </location>
</feature>
<name>A0ABS1M6I6_9NOCA</name>
<protein>
    <submittedName>
        <fullName evidence="3">GGDEF domain-containing protein</fullName>
    </submittedName>
</protein>
<dbReference type="PANTHER" id="PTHR45138">
    <property type="entry name" value="REGULATORY COMPONENTS OF SENSORY TRANSDUCTION SYSTEM"/>
    <property type="match status" value="1"/>
</dbReference>
<dbReference type="NCBIfam" id="TIGR00254">
    <property type="entry name" value="GGDEF"/>
    <property type="match status" value="1"/>
</dbReference>
<dbReference type="EMBL" id="JAERRJ010000006">
    <property type="protein sequence ID" value="MBL1076166.1"/>
    <property type="molecule type" value="Genomic_DNA"/>
</dbReference>
<comment type="caution">
    <text evidence="3">The sequence shown here is derived from an EMBL/GenBank/DDBJ whole genome shotgun (WGS) entry which is preliminary data.</text>
</comment>
<evidence type="ECO:0000256" key="1">
    <source>
        <dbReference type="SAM" id="Phobius"/>
    </source>
</evidence>
<gene>
    <name evidence="3" type="ORF">JK358_17345</name>
</gene>
<accession>A0ABS1M6I6</accession>
<dbReference type="InterPro" id="IPR029787">
    <property type="entry name" value="Nucleotide_cyclase"/>
</dbReference>
<organism evidence="3 4">
    <name type="scientific">Nocardia acididurans</name>
    <dbReference type="NCBI Taxonomy" id="2802282"/>
    <lineage>
        <taxon>Bacteria</taxon>
        <taxon>Bacillati</taxon>
        <taxon>Actinomycetota</taxon>
        <taxon>Actinomycetes</taxon>
        <taxon>Mycobacteriales</taxon>
        <taxon>Nocardiaceae</taxon>
        <taxon>Nocardia</taxon>
    </lineage>
</organism>
<keyword evidence="1" id="KW-0812">Transmembrane</keyword>
<dbReference type="InterPro" id="IPR043128">
    <property type="entry name" value="Rev_trsase/Diguanyl_cyclase"/>
</dbReference>
<reference evidence="3 4" key="1">
    <citation type="submission" date="2021-01" db="EMBL/GenBank/DDBJ databases">
        <title>WGS of actinomycetes isolated from Thailand.</title>
        <authorList>
            <person name="Thawai C."/>
        </authorList>
    </citation>
    <scope>NUCLEOTIDE SEQUENCE [LARGE SCALE GENOMIC DNA]</scope>
    <source>
        <strain evidence="3 4">LPG 2</strain>
    </source>
</reference>
<dbReference type="SMART" id="SM00267">
    <property type="entry name" value="GGDEF"/>
    <property type="match status" value="1"/>
</dbReference>
<proteinExistence type="predicted"/>
<dbReference type="CDD" id="cd01949">
    <property type="entry name" value="GGDEF"/>
    <property type="match status" value="1"/>
</dbReference>
<keyword evidence="4" id="KW-1185">Reference proteome</keyword>
<dbReference type="Pfam" id="PF00990">
    <property type="entry name" value="GGDEF"/>
    <property type="match status" value="1"/>
</dbReference>
<evidence type="ECO:0000313" key="4">
    <source>
        <dbReference type="Proteomes" id="UP000602198"/>
    </source>
</evidence>
<feature type="transmembrane region" description="Helical" evidence="1">
    <location>
        <begin position="29"/>
        <end position="50"/>
    </location>
</feature>
<evidence type="ECO:0000313" key="3">
    <source>
        <dbReference type="EMBL" id="MBL1076166.1"/>
    </source>
</evidence>
<dbReference type="Gene3D" id="3.30.70.270">
    <property type="match status" value="1"/>
</dbReference>
<dbReference type="PROSITE" id="PS50887">
    <property type="entry name" value="GGDEF"/>
    <property type="match status" value="1"/>
</dbReference>
<keyword evidence="1" id="KW-1133">Transmembrane helix</keyword>